<comment type="caution">
    <text evidence="1">The sequence shown here is derived from an EMBL/GenBank/DDBJ whole genome shotgun (WGS) entry which is preliminary data.</text>
</comment>
<accession>A0A016W6P0</accession>
<reference evidence="2" key="1">
    <citation type="journal article" date="2015" name="Nat. Genet.">
        <title>The genome and transcriptome of the zoonotic hookworm Ancylostoma ceylanicum identify infection-specific gene families.</title>
        <authorList>
            <person name="Schwarz E.M."/>
            <person name="Hu Y."/>
            <person name="Antoshechkin I."/>
            <person name="Miller M.M."/>
            <person name="Sternberg P.W."/>
            <person name="Aroian R.V."/>
        </authorList>
    </citation>
    <scope>NUCLEOTIDE SEQUENCE</scope>
    <source>
        <strain evidence="2">HY135</strain>
    </source>
</reference>
<dbReference type="Proteomes" id="UP000024635">
    <property type="component" value="Unassembled WGS sequence"/>
</dbReference>
<organism evidence="1 2">
    <name type="scientific">Ancylostoma ceylanicum</name>
    <dbReference type="NCBI Taxonomy" id="53326"/>
    <lineage>
        <taxon>Eukaryota</taxon>
        <taxon>Metazoa</taxon>
        <taxon>Ecdysozoa</taxon>
        <taxon>Nematoda</taxon>
        <taxon>Chromadorea</taxon>
        <taxon>Rhabditida</taxon>
        <taxon>Rhabditina</taxon>
        <taxon>Rhabditomorpha</taxon>
        <taxon>Strongyloidea</taxon>
        <taxon>Ancylostomatidae</taxon>
        <taxon>Ancylostomatinae</taxon>
        <taxon>Ancylostoma</taxon>
    </lineage>
</organism>
<dbReference type="AlphaFoldDB" id="A0A016W6P0"/>
<keyword evidence="2" id="KW-1185">Reference proteome</keyword>
<dbReference type="EMBL" id="JARK01001337">
    <property type="protein sequence ID" value="EYC34663.1"/>
    <property type="molecule type" value="Genomic_DNA"/>
</dbReference>
<proteinExistence type="predicted"/>
<gene>
    <name evidence="1" type="primary">Acey_s0001.g84</name>
    <name evidence="1" type="ORF">Y032_0001g84</name>
</gene>
<protein>
    <submittedName>
        <fullName evidence="1">Uncharacterized protein</fullName>
    </submittedName>
</protein>
<name>A0A016W6P0_9BILA</name>
<evidence type="ECO:0000313" key="2">
    <source>
        <dbReference type="Proteomes" id="UP000024635"/>
    </source>
</evidence>
<sequence length="107" mass="12342">MKVGILVNDKGVPRYFAAYGTSETCEMFRGQMIAEKWREDRWVRERTAIRLKLGAVQVSNFGKPRKMPTSLSDMLRNALSISVCFCAFLETEILQQELRDREVVVPK</sequence>
<evidence type="ECO:0000313" key="1">
    <source>
        <dbReference type="EMBL" id="EYC34663.1"/>
    </source>
</evidence>